<dbReference type="InterPro" id="IPR029058">
    <property type="entry name" value="AB_hydrolase_fold"/>
</dbReference>
<evidence type="ECO:0000256" key="8">
    <source>
        <dbReference type="RuleBase" id="RU361238"/>
    </source>
</evidence>
<dbReference type="EC" id="3.1.1.-" evidence="8"/>
<evidence type="ECO:0000256" key="1">
    <source>
        <dbReference type="ARBA" id="ARBA00006249"/>
    </source>
</evidence>
<organism evidence="9 10">
    <name type="scientific">Plectosphaerella plurivora</name>
    <dbReference type="NCBI Taxonomy" id="936078"/>
    <lineage>
        <taxon>Eukaryota</taxon>
        <taxon>Fungi</taxon>
        <taxon>Dikarya</taxon>
        <taxon>Ascomycota</taxon>
        <taxon>Pezizomycotina</taxon>
        <taxon>Sordariomycetes</taxon>
        <taxon>Hypocreomycetidae</taxon>
        <taxon>Glomerellales</taxon>
        <taxon>Plectosphaerellaceae</taxon>
        <taxon>Plectosphaerella</taxon>
    </lineage>
</organism>
<feature type="signal peptide" evidence="8">
    <location>
        <begin position="1"/>
        <end position="20"/>
    </location>
</feature>
<protein>
    <recommendedName>
        <fullName evidence="8">Carboxylic ester hydrolase</fullName>
        <ecNumber evidence="8">3.1.1.-</ecNumber>
    </recommendedName>
</protein>
<reference evidence="9" key="1">
    <citation type="journal article" date="2021" name="Nat. Commun.">
        <title>Genetic determinants of endophytism in the Arabidopsis root mycobiome.</title>
        <authorList>
            <person name="Mesny F."/>
            <person name="Miyauchi S."/>
            <person name="Thiergart T."/>
            <person name="Pickel B."/>
            <person name="Atanasova L."/>
            <person name="Karlsson M."/>
            <person name="Huettel B."/>
            <person name="Barry K.W."/>
            <person name="Haridas S."/>
            <person name="Chen C."/>
            <person name="Bauer D."/>
            <person name="Andreopoulos W."/>
            <person name="Pangilinan J."/>
            <person name="LaButti K."/>
            <person name="Riley R."/>
            <person name="Lipzen A."/>
            <person name="Clum A."/>
            <person name="Drula E."/>
            <person name="Henrissat B."/>
            <person name="Kohler A."/>
            <person name="Grigoriev I.V."/>
            <person name="Martin F.M."/>
            <person name="Hacquard S."/>
        </authorList>
    </citation>
    <scope>NUCLEOTIDE SEQUENCE</scope>
    <source>
        <strain evidence="9">MPI-SDFR-AT-0117</strain>
    </source>
</reference>
<evidence type="ECO:0000256" key="2">
    <source>
        <dbReference type="ARBA" id="ARBA00022487"/>
    </source>
</evidence>
<keyword evidence="4 8" id="KW-0732">Signal</keyword>
<evidence type="ECO:0000256" key="7">
    <source>
        <dbReference type="ARBA" id="ARBA00023157"/>
    </source>
</evidence>
<keyword evidence="10" id="KW-1185">Reference proteome</keyword>
<comment type="caution">
    <text evidence="9">The sequence shown here is derived from an EMBL/GenBank/DDBJ whole genome shotgun (WGS) entry which is preliminary data.</text>
</comment>
<keyword evidence="5 8" id="KW-0378">Hydrolase</keyword>
<dbReference type="Pfam" id="PF07519">
    <property type="entry name" value="Tannase"/>
    <property type="match status" value="1"/>
</dbReference>
<name>A0A9P8V3A7_9PEZI</name>
<evidence type="ECO:0000313" key="10">
    <source>
        <dbReference type="Proteomes" id="UP000770015"/>
    </source>
</evidence>
<keyword evidence="3" id="KW-0479">Metal-binding</keyword>
<evidence type="ECO:0000256" key="3">
    <source>
        <dbReference type="ARBA" id="ARBA00022723"/>
    </source>
</evidence>
<dbReference type="PANTHER" id="PTHR33938:SF8">
    <property type="entry name" value="CARBOXYLIC ESTER HYDROLASE"/>
    <property type="match status" value="1"/>
</dbReference>
<feature type="chain" id="PRO_5040528699" description="Carboxylic ester hydrolase" evidence="8">
    <location>
        <begin position="21"/>
        <end position="515"/>
    </location>
</feature>
<keyword evidence="6" id="KW-0106">Calcium</keyword>
<evidence type="ECO:0000256" key="6">
    <source>
        <dbReference type="ARBA" id="ARBA00022837"/>
    </source>
</evidence>
<proteinExistence type="inferred from homology"/>
<evidence type="ECO:0000313" key="9">
    <source>
        <dbReference type="EMBL" id="KAH6670293.1"/>
    </source>
</evidence>
<keyword evidence="7" id="KW-1015">Disulfide bond</keyword>
<comment type="similarity">
    <text evidence="1 8">Belongs to the tannase family.</text>
</comment>
<dbReference type="PANTHER" id="PTHR33938">
    <property type="entry name" value="FERULOYL ESTERASE B-RELATED"/>
    <property type="match status" value="1"/>
</dbReference>
<keyword evidence="2" id="KW-0719">Serine esterase</keyword>
<dbReference type="AlphaFoldDB" id="A0A9P8V3A7"/>
<dbReference type="SUPFAM" id="SSF53474">
    <property type="entry name" value="alpha/beta-Hydrolases"/>
    <property type="match status" value="1"/>
</dbReference>
<gene>
    <name evidence="9" type="ORF">F5X68DRAFT_248897</name>
</gene>
<sequence>MSFLTTSLLGSLALYRAVQASSSCNNLQLPNFKDFDLLSLQAIEVPATSPASVAFCNITATLTHPGDDDFVIATVWLPAKSSWNGRFIALGGGGLNAEASASTMQPSVAQGWAAGSTDAGLSLNRTISSGTGTWALRDGEINWPLITNFAHRSMHDMTVIAKAAAKAYYGKKASYSYYSGCSTGGRQGYFAAQYHPEDFDGIVANAPALHTPRVSPGTFWPSVVMGNIAAPPQCVFQAYFDAILEQCDPLDGVVDGLISRPEKCKFKPNSLKGKTIDCNETGSSVTIAEEYVTVVEKVLEGFTSSSGESWYGLPPGAPFNGIANVRTVNGTTVPVPFGAGESWMRYFVAAHPSLDTASLTFEEFDELFDRSVELHTPILGTTKPDLTKFRKAGGKLLTWHGLGDPLLTHEGTVEYWRSLQRTMKGSLEDFYRVFLAPGVAHCGGGYGPLPSDPLAVLIDWVEKRNAPKTLFAQSTINGRTIARNLCRYPEVLTYKGKGDINSAESFTCKSCRGPG</sequence>
<evidence type="ECO:0000256" key="5">
    <source>
        <dbReference type="ARBA" id="ARBA00022801"/>
    </source>
</evidence>
<dbReference type="OrthoDB" id="3039123at2759"/>
<dbReference type="GO" id="GO:0046872">
    <property type="term" value="F:metal ion binding"/>
    <property type="evidence" value="ECO:0007669"/>
    <property type="project" value="UniProtKB-KW"/>
</dbReference>
<dbReference type="InterPro" id="IPR011118">
    <property type="entry name" value="Tannase/feruloyl_esterase"/>
</dbReference>
<dbReference type="EMBL" id="JAGSXJ010000030">
    <property type="protein sequence ID" value="KAH6670293.1"/>
    <property type="molecule type" value="Genomic_DNA"/>
</dbReference>
<dbReference type="Proteomes" id="UP000770015">
    <property type="component" value="Unassembled WGS sequence"/>
</dbReference>
<accession>A0A9P8V3A7</accession>
<dbReference type="GO" id="GO:0030600">
    <property type="term" value="F:feruloyl esterase activity"/>
    <property type="evidence" value="ECO:0007669"/>
    <property type="project" value="UniProtKB-ARBA"/>
</dbReference>
<evidence type="ECO:0000256" key="4">
    <source>
        <dbReference type="ARBA" id="ARBA00022729"/>
    </source>
</evidence>